<dbReference type="Gene3D" id="3.90.1150.10">
    <property type="entry name" value="Aspartate Aminotransferase, domain 1"/>
    <property type="match status" value="1"/>
</dbReference>
<reference evidence="7" key="2">
    <citation type="submission" date="2023-05" db="EMBL/GenBank/DDBJ databases">
        <authorList>
            <person name="Schelkunov M.I."/>
        </authorList>
    </citation>
    <scope>NUCLEOTIDE SEQUENCE</scope>
    <source>
        <strain evidence="7">Hsosn_3</strain>
        <tissue evidence="7">Leaf</tissue>
    </source>
</reference>
<dbReference type="InterPro" id="IPR013210">
    <property type="entry name" value="LRR_N_plant-typ"/>
</dbReference>
<dbReference type="Pfam" id="PF08263">
    <property type="entry name" value="LRRNT_2"/>
    <property type="match status" value="1"/>
</dbReference>
<dbReference type="InterPro" id="IPR015421">
    <property type="entry name" value="PyrdxlP-dep_Trfase_major"/>
</dbReference>
<dbReference type="Pfam" id="PF04864">
    <property type="entry name" value="Alliinase_C"/>
    <property type="match status" value="2"/>
</dbReference>
<feature type="domain" description="Alliinase C-terminal" evidence="5">
    <location>
        <begin position="89"/>
        <end position="244"/>
    </location>
</feature>
<evidence type="ECO:0000313" key="7">
    <source>
        <dbReference type="EMBL" id="KAK1391298.1"/>
    </source>
</evidence>
<feature type="domain" description="Leucine-rich repeat-containing N-terminal plant-type" evidence="6">
    <location>
        <begin position="249"/>
        <end position="281"/>
    </location>
</feature>
<keyword evidence="8" id="KW-1185">Reference proteome</keyword>
<proteinExistence type="inferred from homology"/>
<evidence type="ECO:0000256" key="3">
    <source>
        <dbReference type="ARBA" id="ARBA00022737"/>
    </source>
</evidence>
<comment type="similarity">
    <text evidence="1">Belongs to the alliinase family.</text>
</comment>
<evidence type="ECO:0000259" key="5">
    <source>
        <dbReference type="Pfam" id="PF04864"/>
    </source>
</evidence>
<dbReference type="GO" id="GO:0016846">
    <property type="term" value="F:carbon-sulfur lyase activity"/>
    <property type="evidence" value="ECO:0007669"/>
    <property type="project" value="InterPro"/>
</dbReference>
<gene>
    <name evidence="7" type="ORF">POM88_010354</name>
</gene>
<dbReference type="EMBL" id="JAUIZM010000003">
    <property type="protein sequence ID" value="KAK1391298.1"/>
    <property type="molecule type" value="Genomic_DNA"/>
</dbReference>
<dbReference type="Gene3D" id="3.40.640.10">
    <property type="entry name" value="Type I PLP-dependent aspartate aminotransferase-like (Major domain)"/>
    <property type="match status" value="1"/>
</dbReference>
<keyword evidence="2" id="KW-0433">Leucine-rich repeat</keyword>
<sequence length="313" mass="35206">MNVIEFVTSPNNPDGQLKKAVLNGPSAKAIHDHAYNWPHFTAIPSPSDEDLMIFTLSKLTGHAGVRLCNYKFEVPVTSSKILVQLIIIFMWALIKDKDIYERMATYTNDNTFGVSRDSQLRALKLIKVVLEGDGRSIFKYAYETMRSRWESLSQTVSLSTRFTLQEIAPRFCTFFQTVRGPSPAYAWLKCEREEDELCYQVLEAGGILSRDGTLFGAGSRYVRLSLIKSQDDFDQLLQHLNKLVLQDAVSILQALKNQWKNTPPNWVGSDPCRGNWDGVECGNSRVISITYSSIGLTGQLPGDIVNLSELQTL</sequence>
<dbReference type="GO" id="GO:0008483">
    <property type="term" value="F:transaminase activity"/>
    <property type="evidence" value="ECO:0007669"/>
    <property type="project" value="TreeGrafter"/>
</dbReference>
<dbReference type="InterPro" id="IPR006948">
    <property type="entry name" value="Alliinase_C"/>
</dbReference>
<protein>
    <submittedName>
        <fullName evidence="7">Uncharacterized protein</fullName>
    </submittedName>
</protein>
<dbReference type="Gene3D" id="3.80.10.10">
    <property type="entry name" value="Ribonuclease Inhibitor"/>
    <property type="match status" value="1"/>
</dbReference>
<dbReference type="Proteomes" id="UP001237642">
    <property type="component" value="Unassembled WGS sequence"/>
</dbReference>
<evidence type="ECO:0000256" key="4">
    <source>
        <dbReference type="ARBA" id="ARBA00022898"/>
    </source>
</evidence>
<keyword evidence="3" id="KW-0677">Repeat</keyword>
<dbReference type="InterPro" id="IPR015422">
    <property type="entry name" value="PyrdxlP-dep_Trfase_small"/>
</dbReference>
<dbReference type="PANTHER" id="PTHR43795:SF20">
    <property type="entry name" value="TRYPTOPHAN AMINOTRANSFERASE-RELATED PROTEIN 3"/>
    <property type="match status" value="1"/>
</dbReference>
<evidence type="ECO:0000256" key="1">
    <source>
        <dbReference type="ARBA" id="ARBA00006312"/>
    </source>
</evidence>
<dbReference type="AlphaFoldDB" id="A0AAD8IU87"/>
<dbReference type="InterPro" id="IPR032675">
    <property type="entry name" value="LRR_dom_sf"/>
</dbReference>
<dbReference type="InterPro" id="IPR015424">
    <property type="entry name" value="PyrdxlP-dep_Trfase"/>
</dbReference>
<name>A0AAD8IU87_9APIA</name>
<accession>A0AAD8IU87</accession>
<dbReference type="InterPro" id="IPR050478">
    <property type="entry name" value="Ethylene_sulfur-biosynth"/>
</dbReference>
<dbReference type="SUPFAM" id="SSF53383">
    <property type="entry name" value="PLP-dependent transferases"/>
    <property type="match status" value="2"/>
</dbReference>
<comment type="caution">
    <text evidence="7">The sequence shown here is derived from an EMBL/GenBank/DDBJ whole genome shotgun (WGS) entry which is preliminary data.</text>
</comment>
<organism evidence="7 8">
    <name type="scientific">Heracleum sosnowskyi</name>
    <dbReference type="NCBI Taxonomy" id="360622"/>
    <lineage>
        <taxon>Eukaryota</taxon>
        <taxon>Viridiplantae</taxon>
        <taxon>Streptophyta</taxon>
        <taxon>Embryophyta</taxon>
        <taxon>Tracheophyta</taxon>
        <taxon>Spermatophyta</taxon>
        <taxon>Magnoliopsida</taxon>
        <taxon>eudicotyledons</taxon>
        <taxon>Gunneridae</taxon>
        <taxon>Pentapetalae</taxon>
        <taxon>asterids</taxon>
        <taxon>campanulids</taxon>
        <taxon>Apiales</taxon>
        <taxon>Apiaceae</taxon>
        <taxon>Apioideae</taxon>
        <taxon>apioid superclade</taxon>
        <taxon>Tordylieae</taxon>
        <taxon>Tordyliinae</taxon>
        <taxon>Heracleum</taxon>
    </lineage>
</organism>
<evidence type="ECO:0000256" key="2">
    <source>
        <dbReference type="ARBA" id="ARBA00022614"/>
    </source>
</evidence>
<reference evidence="7" key="1">
    <citation type="submission" date="2023-02" db="EMBL/GenBank/DDBJ databases">
        <title>Genome of toxic invasive species Heracleum sosnowskyi carries increased number of genes despite the absence of recent whole-genome duplications.</title>
        <authorList>
            <person name="Schelkunov M."/>
            <person name="Shtratnikova V."/>
            <person name="Makarenko M."/>
            <person name="Klepikova A."/>
            <person name="Omelchenko D."/>
            <person name="Novikova G."/>
            <person name="Obukhova E."/>
            <person name="Bogdanov V."/>
            <person name="Penin A."/>
            <person name="Logacheva M."/>
        </authorList>
    </citation>
    <scope>NUCLEOTIDE SEQUENCE</scope>
    <source>
        <strain evidence="7">Hsosn_3</strain>
        <tissue evidence="7">Leaf</tissue>
    </source>
</reference>
<evidence type="ECO:0000313" key="8">
    <source>
        <dbReference type="Proteomes" id="UP001237642"/>
    </source>
</evidence>
<dbReference type="GO" id="GO:0006520">
    <property type="term" value="P:amino acid metabolic process"/>
    <property type="evidence" value="ECO:0007669"/>
    <property type="project" value="TreeGrafter"/>
</dbReference>
<keyword evidence="4" id="KW-0663">Pyridoxal phosphate</keyword>
<feature type="domain" description="Alliinase C-terminal" evidence="5">
    <location>
        <begin position="2"/>
        <end position="67"/>
    </location>
</feature>
<evidence type="ECO:0000259" key="6">
    <source>
        <dbReference type="Pfam" id="PF08263"/>
    </source>
</evidence>
<dbReference type="PANTHER" id="PTHR43795">
    <property type="entry name" value="BIFUNCTIONAL ASPARTATE AMINOTRANSFERASE AND GLUTAMATE/ASPARTATE-PREPHENATE AMINOTRANSFERASE-RELATED"/>
    <property type="match status" value="1"/>
</dbReference>